<evidence type="ECO:0000256" key="15">
    <source>
        <dbReference type="PROSITE-ProRule" id="PRU01356"/>
    </source>
</evidence>
<evidence type="ECO:0000256" key="17">
    <source>
        <dbReference type="SAM" id="SignalP"/>
    </source>
</evidence>
<keyword evidence="8 15" id="KW-0479">Metal-binding</keyword>
<keyword evidence="11" id="KW-0472">Membrane</keyword>
<evidence type="ECO:0000256" key="6">
    <source>
        <dbReference type="ARBA" id="ARBA00022617"/>
    </source>
</evidence>
<evidence type="ECO:0000256" key="4">
    <source>
        <dbReference type="ARBA" id="ARBA00022475"/>
    </source>
</evidence>
<feature type="signal peptide" evidence="17">
    <location>
        <begin position="1"/>
        <end position="16"/>
    </location>
</feature>
<dbReference type="PANTHER" id="PTHR37928">
    <property type="entry name" value="CFEM DOMAIN PROTEIN (AFU_ORTHOLOGUE AFUA_6G14090)"/>
    <property type="match status" value="1"/>
</dbReference>
<evidence type="ECO:0000256" key="5">
    <source>
        <dbReference type="ARBA" id="ARBA00022525"/>
    </source>
</evidence>
<feature type="domain" description="CFEM" evidence="18">
    <location>
        <begin position="1"/>
        <end position="110"/>
    </location>
</feature>
<dbReference type="Proteomes" id="UP000799770">
    <property type="component" value="Unassembled WGS sequence"/>
</dbReference>
<keyword evidence="14" id="KW-0449">Lipoprotein</keyword>
<keyword evidence="13" id="KW-0325">Glycoprotein</keyword>
<dbReference type="GO" id="GO:0005886">
    <property type="term" value="C:plasma membrane"/>
    <property type="evidence" value="ECO:0007669"/>
    <property type="project" value="UniProtKB-SubCell"/>
</dbReference>
<evidence type="ECO:0000256" key="14">
    <source>
        <dbReference type="ARBA" id="ARBA00023288"/>
    </source>
</evidence>
<protein>
    <recommendedName>
        <fullName evidence="18">CFEM domain-containing protein</fullName>
    </recommendedName>
</protein>
<keyword evidence="5" id="KW-0964">Secreted</keyword>
<evidence type="ECO:0000313" key="19">
    <source>
        <dbReference type="EMBL" id="KAF2114260.1"/>
    </source>
</evidence>
<evidence type="ECO:0000256" key="8">
    <source>
        <dbReference type="ARBA" id="ARBA00022723"/>
    </source>
</evidence>
<dbReference type="InterPro" id="IPR008427">
    <property type="entry name" value="Extracellular_membr_CFEM_dom"/>
</dbReference>
<proteinExistence type="inferred from homology"/>
<dbReference type="SMART" id="SM00747">
    <property type="entry name" value="CFEM"/>
    <property type="match status" value="1"/>
</dbReference>
<evidence type="ECO:0000256" key="3">
    <source>
        <dbReference type="ARBA" id="ARBA00010031"/>
    </source>
</evidence>
<evidence type="ECO:0000256" key="1">
    <source>
        <dbReference type="ARBA" id="ARBA00004609"/>
    </source>
</evidence>
<comment type="caution">
    <text evidence="15">Lacks conserved residue(s) required for the propagation of feature annotation.</text>
</comment>
<sequence>MKYTSTILALAAVTVAQTISDLPSCSLACVANGVTGVDCSITDFECACGKADQLTPSVTPCVQQACSDTADQAKVITVLEGICASAGVPITIPEPGASSSAAPASSAPASSAAAASSVAPTVETSAPVSTAATSAAGYPTASAEETCVESTITVTVTATASKPVPTAPGSSAAPYPTTPAPYPSAPAGTGSPVVPKPSGSGAPAQPSSPPQFTGAASAVKVPAGVAGVLGLVAYLL</sequence>
<organism evidence="19 20">
    <name type="scientific">Lophiotrema nucula</name>
    <dbReference type="NCBI Taxonomy" id="690887"/>
    <lineage>
        <taxon>Eukaryota</taxon>
        <taxon>Fungi</taxon>
        <taxon>Dikarya</taxon>
        <taxon>Ascomycota</taxon>
        <taxon>Pezizomycotina</taxon>
        <taxon>Dothideomycetes</taxon>
        <taxon>Pleosporomycetidae</taxon>
        <taxon>Pleosporales</taxon>
        <taxon>Lophiotremataceae</taxon>
        <taxon>Lophiotrema</taxon>
    </lineage>
</organism>
<evidence type="ECO:0000256" key="9">
    <source>
        <dbReference type="ARBA" id="ARBA00022729"/>
    </source>
</evidence>
<keyword evidence="4" id="KW-1003">Cell membrane</keyword>
<gene>
    <name evidence="19" type="ORF">BDV96DRAFT_112810</name>
</gene>
<dbReference type="InterPro" id="IPR051735">
    <property type="entry name" value="CFEM_domain"/>
</dbReference>
<feature type="disulfide bond" evidence="15">
    <location>
        <begin position="39"/>
        <end position="46"/>
    </location>
</feature>
<keyword evidence="10 15" id="KW-0408">Iron</keyword>
<reference evidence="19" key="1">
    <citation type="journal article" date="2020" name="Stud. Mycol.">
        <title>101 Dothideomycetes genomes: a test case for predicting lifestyles and emergence of pathogens.</title>
        <authorList>
            <person name="Haridas S."/>
            <person name="Albert R."/>
            <person name="Binder M."/>
            <person name="Bloem J."/>
            <person name="Labutti K."/>
            <person name="Salamov A."/>
            <person name="Andreopoulos B."/>
            <person name="Baker S."/>
            <person name="Barry K."/>
            <person name="Bills G."/>
            <person name="Bluhm B."/>
            <person name="Cannon C."/>
            <person name="Castanera R."/>
            <person name="Culley D."/>
            <person name="Daum C."/>
            <person name="Ezra D."/>
            <person name="Gonzalez J."/>
            <person name="Henrissat B."/>
            <person name="Kuo A."/>
            <person name="Liang C."/>
            <person name="Lipzen A."/>
            <person name="Lutzoni F."/>
            <person name="Magnuson J."/>
            <person name="Mondo S."/>
            <person name="Nolan M."/>
            <person name="Ohm R."/>
            <person name="Pangilinan J."/>
            <person name="Park H.-J."/>
            <person name="Ramirez L."/>
            <person name="Alfaro M."/>
            <person name="Sun H."/>
            <person name="Tritt A."/>
            <person name="Yoshinaga Y."/>
            <person name="Zwiers L.-H."/>
            <person name="Turgeon B."/>
            <person name="Goodwin S."/>
            <person name="Spatafora J."/>
            <person name="Crous P."/>
            <person name="Grigoriev I."/>
        </authorList>
    </citation>
    <scope>NUCLEOTIDE SEQUENCE</scope>
    <source>
        <strain evidence="19">CBS 627.86</strain>
    </source>
</reference>
<accession>A0A6A5Z4B0</accession>
<dbReference type="AlphaFoldDB" id="A0A6A5Z4B0"/>
<dbReference type="EMBL" id="ML977326">
    <property type="protein sequence ID" value="KAF2114260.1"/>
    <property type="molecule type" value="Genomic_DNA"/>
</dbReference>
<evidence type="ECO:0000256" key="13">
    <source>
        <dbReference type="ARBA" id="ARBA00023180"/>
    </source>
</evidence>
<dbReference type="PROSITE" id="PS52012">
    <property type="entry name" value="CFEM"/>
    <property type="match status" value="1"/>
</dbReference>
<dbReference type="GO" id="GO:0046872">
    <property type="term" value="F:metal ion binding"/>
    <property type="evidence" value="ECO:0007669"/>
    <property type="project" value="UniProtKB-UniRule"/>
</dbReference>
<keyword evidence="7" id="KW-0336">GPI-anchor</keyword>
<evidence type="ECO:0000256" key="10">
    <source>
        <dbReference type="ARBA" id="ARBA00023004"/>
    </source>
</evidence>
<dbReference type="Pfam" id="PF05730">
    <property type="entry name" value="CFEM"/>
    <property type="match status" value="1"/>
</dbReference>
<comment type="similarity">
    <text evidence="3">Belongs to the RBT5 family.</text>
</comment>
<keyword evidence="9 17" id="KW-0732">Signal</keyword>
<dbReference type="GO" id="GO:0005576">
    <property type="term" value="C:extracellular region"/>
    <property type="evidence" value="ECO:0007669"/>
    <property type="project" value="UniProtKB-SubCell"/>
</dbReference>
<feature type="compositionally biased region" description="Low complexity" evidence="16">
    <location>
        <begin position="185"/>
        <end position="214"/>
    </location>
</feature>
<dbReference type="GO" id="GO:0098552">
    <property type="term" value="C:side of membrane"/>
    <property type="evidence" value="ECO:0007669"/>
    <property type="project" value="UniProtKB-KW"/>
</dbReference>
<keyword evidence="6 15" id="KW-0349">Heme</keyword>
<evidence type="ECO:0000256" key="12">
    <source>
        <dbReference type="ARBA" id="ARBA00023157"/>
    </source>
</evidence>
<feature type="compositionally biased region" description="Low complexity" evidence="16">
    <location>
        <begin position="161"/>
        <end position="175"/>
    </location>
</feature>
<keyword evidence="12 15" id="KW-1015">Disulfide bond</keyword>
<feature type="binding site" description="axial binding residue" evidence="15">
    <location>
        <position position="43"/>
    </location>
    <ligand>
        <name>heme</name>
        <dbReference type="ChEBI" id="CHEBI:30413"/>
    </ligand>
    <ligandPart>
        <name>Fe</name>
        <dbReference type="ChEBI" id="CHEBI:18248"/>
    </ligandPart>
</feature>
<dbReference type="PANTHER" id="PTHR37928:SF2">
    <property type="entry name" value="GPI ANCHORED CFEM DOMAIN PROTEIN (AFU_ORTHOLOGUE AFUA_6G10580)"/>
    <property type="match status" value="1"/>
</dbReference>
<evidence type="ECO:0000256" key="2">
    <source>
        <dbReference type="ARBA" id="ARBA00004613"/>
    </source>
</evidence>
<evidence type="ECO:0000256" key="11">
    <source>
        <dbReference type="ARBA" id="ARBA00023136"/>
    </source>
</evidence>
<name>A0A6A5Z4B0_9PLEO</name>
<evidence type="ECO:0000313" key="20">
    <source>
        <dbReference type="Proteomes" id="UP000799770"/>
    </source>
</evidence>
<feature type="region of interest" description="Disordered" evidence="16">
    <location>
        <begin position="161"/>
        <end position="214"/>
    </location>
</feature>
<evidence type="ECO:0000256" key="7">
    <source>
        <dbReference type="ARBA" id="ARBA00022622"/>
    </source>
</evidence>
<feature type="chain" id="PRO_5025621926" description="CFEM domain-containing protein" evidence="17">
    <location>
        <begin position="17"/>
        <end position="236"/>
    </location>
</feature>
<comment type="subcellular location">
    <subcellularLocation>
        <location evidence="1">Cell membrane</location>
        <topology evidence="1">Lipid-anchor</topology>
        <topology evidence="1">GPI-anchor</topology>
    </subcellularLocation>
    <subcellularLocation>
        <location evidence="2">Secreted</location>
    </subcellularLocation>
</comment>
<evidence type="ECO:0000259" key="18">
    <source>
        <dbReference type="PROSITE" id="PS52012"/>
    </source>
</evidence>
<evidence type="ECO:0000256" key="16">
    <source>
        <dbReference type="SAM" id="MobiDB-lite"/>
    </source>
</evidence>
<dbReference type="OrthoDB" id="3767534at2759"/>
<keyword evidence="20" id="KW-1185">Reference proteome</keyword>